<proteinExistence type="predicted"/>
<reference evidence="2 3" key="1">
    <citation type="submission" date="2024-02" db="EMBL/GenBank/DDBJ databases">
        <title>Bacteria isolated from the canopy kelp, Nereocystis luetkeana.</title>
        <authorList>
            <person name="Pfister C.A."/>
            <person name="Younker I.T."/>
            <person name="Light S.H."/>
        </authorList>
    </citation>
    <scope>NUCLEOTIDE SEQUENCE [LARGE SCALE GENOMIC DNA]</scope>
    <source>
        <strain evidence="2 3">TI.1.05</strain>
    </source>
</reference>
<dbReference type="Proteomes" id="UP001369082">
    <property type="component" value="Unassembled WGS sequence"/>
</dbReference>
<dbReference type="Pfam" id="PF13385">
    <property type="entry name" value="Laminin_G_3"/>
    <property type="match status" value="1"/>
</dbReference>
<name>A0ABU9GQU9_9GAMM</name>
<evidence type="ECO:0000313" key="2">
    <source>
        <dbReference type="EMBL" id="MEL0629698.1"/>
    </source>
</evidence>
<dbReference type="PROSITE" id="PS51828">
    <property type="entry name" value="PTX_2"/>
    <property type="match status" value="1"/>
</dbReference>
<protein>
    <submittedName>
        <fullName evidence="2">LamG-like jellyroll fold domain-containing protein</fullName>
    </submittedName>
</protein>
<evidence type="ECO:0000313" key="3">
    <source>
        <dbReference type="Proteomes" id="UP001369082"/>
    </source>
</evidence>
<dbReference type="InterPro" id="IPR001759">
    <property type="entry name" value="PTX_dom"/>
</dbReference>
<organism evidence="2 3">
    <name type="scientific">Psychromonas aquatilis</name>
    <dbReference type="NCBI Taxonomy" id="2005072"/>
    <lineage>
        <taxon>Bacteria</taxon>
        <taxon>Pseudomonadati</taxon>
        <taxon>Pseudomonadota</taxon>
        <taxon>Gammaproteobacteria</taxon>
        <taxon>Alteromonadales</taxon>
        <taxon>Psychromonadaceae</taxon>
        <taxon>Psychromonas</taxon>
    </lineage>
</organism>
<accession>A0ABU9GQU9</accession>
<dbReference type="InterPro" id="IPR013320">
    <property type="entry name" value="ConA-like_dom_sf"/>
</dbReference>
<evidence type="ECO:0000259" key="1">
    <source>
        <dbReference type="PROSITE" id="PS51828"/>
    </source>
</evidence>
<gene>
    <name evidence="2" type="ORF">V6256_08760</name>
</gene>
<comment type="caution">
    <text evidence="2">The sequence shown here is derived from an EMBL/GenBank/DDBJ whole genome shotgun (WGS) entry which is preliminary data.</text>
</comment>
<keyword evidence="3" id="KW-1185">Reference proteome</keyword>
<dbReference type="SUPFAM" id="SSF49899">
    <property type="entry name" value="Concanavalin A-like lectins/glucanases"/>
    <property type="match status" value="1"/>
</dbReference>
<feature type="domain" description="Pentraxin (PTX)" evidence="1">
    <location>
        <begin position="1"/>
        <end position="69"/>
    </location>
</feature>
<dbReference type="EMBL" id="JBAKAZ010000028">
    <property type="protein sequence ID" value="MEL0629698.1"/>
    <property type="molecule type" value="Genomic_DNA"/>
</dbReference>
<dbReference type="Gene3D" id="2.60.120.200">
    <property type="match status" value="1"/>
</dbReference>
<dbReference type="RefSeq" id="WP_341597855.1">
    <property type="nucleotide sequence ID" value="NZ_JBAKAZ010000028.1"/>
</dbReference>
<sequence>MTIYINGVKSESKSVTFKPAKNVATDKFVIGGGSSNSDKNLDGSLDNIATWNTALTEAQIIERATQFGL</sequence>